<sequence>RDKHELLANSLSFAEVIANFFHTLILFPRAVFDHGRENVSLPYRKCEISVVIFPMGFIRHVISLFHEKKVLEFKEIEEVPKDAYLYQTENGIIFFHNRKFSTI</sequence>
<organism evidence="1 2">
    <name type="scientific">Pristionchus mayeri</name>
    <dbReference type="NCBI Taxonomy" id="1317129"/>
    <lineage>
        <taxon>Eukaryota</taxon>
        <taxon>Metazoa</taxon>
        <taxon>Ecdysozoa</taxon>
        <taxon>Nematoda</taxon>
        <taxon>Chromadorea</taxon>
        <taxon>Rhabditida</taxon>
        <taxon>Rhabditina</taxon>
        <taxon>Diplogasteromorpha</taxon>
        <taxon>Diplogasteroidea</taxon>
        <taxon>Neodiplogasteridae</taxon>
        <taxon>Pristionchus</taxon>
    </lineage>
</organism>
<name>A0AAN4ZJW4_9BILA</name>
<comment type="caution">
    <text evidence="1">The sequence shown here is derived from an EMBL/GenBank/DDBJ whole genome shotgun (WGS) entry which is preliminary data.</text>
</comment>
<evidence type="ECO:0000313" key="2">
    <source>
        <dbReference type="Proteomes" id="UP001328107"/>
    </source>
</evidence>
<protein>
    <submittedName>
        <fullName evidence="1">Uncharacterized protein</fullName>
    </submittedName>
</protein>
<reference evidence="2" key="1">
    <citation type="submission" date="2022-10" db="EMBL/GenBank/DDBJ databases">
        <title>Genome assembly of Pristionchus species.</title>
        <authorList>
            <person name="Yoshida K."/>
            <person name="Sommer R.J."/>
        </authorList>
    </citation>
    <scope>NUCLEOTIDE SEQUENCE [LARGE SCALE GENOMIC DNA]</scope>
    <source>
        <strain evidence="2">RS5460</strain>
    </source>
</reference>
<dbReference type="AlphaFoldDB" id="A0AAN4ZJW4"/>
<keyword evidence="2" id="KW-1185">Reference proteome</keyword>
<evidence type="ECO:0000313" key="1">
    <source>
        <dbReference type="EMBL" id="GMR38355.1"/>
    </source>
</evidence>
<gene>
    <name evidence="1" type="ORF">PMAYCL1PPCAC_08550</name>
</gene>
<dbReference type="EMBL" id="BTRK01000002">
    <property type="protein sequence ID" value="GMR38355.1"/>
    <property type="molecule type" value="Genomic_DNA"/>
</dbReference>
<accession>A0AAN4ZJW4</accession>
<proteinExistence type="predicted"/>
<dbReference type="Proteomes" id="UP001328107">
    <property type="component" value="Unassembled WGS sequence"/>
</dbReference>
<feature type="non-terminal residue" evidence="1">
    <location>
        <position position="1"/>
    </location>
</feature>